<dbReference type="InterPro" id="IPR056632">
    <property type="entry name" value="DUF7730"/>
</dbReference>
<reference evidence="3" key="1">
    <citation type="journal article" date="2020" name="Phytopathology">
        <title>Genome sequence of the chestnut blight fungus Cryphonectria parasitica EP155: A fundamental resource for an archetypical invasive plant pathogen.</title>
        <authorList>
            <person name="Crouch J.A."/>
            <person name="Dawe A."/>
            <person name="Aerts A."/>
            <person name="Barry K."/>
            <person name="Churchill A.C.L."/>
            <person name="Grimwood J."/>
            <person name="Hillman B."/>
            <person name="Milgroom M.G."/>
            <person name="Pangilinan J."/>
            <person name="Smith M."/>
            <person name="Salamov A."/>
            <person name="Schmutz J."/>
            <person name="Yadav J."/>
            <person name="Grigoriev I.V."/>
            <person name="Nuss D."/>
        </authorList>
    </citation>
    <scope>NUCLEOTIDE SEQUENCE</scope>
    <source>
        <strain evidence="3">EP155</strain>
    </source>
</reference>
<dbReference type="PANTHER" id="PTHR42085:SF1">
    <property type="entry name" value="F-BOX DOMAIN-CONTAINING PROTEIN"/>
    <property type="match status" value="1"/>
</dbReference>
<dbReference type="GeneID" id="63842437"/>
<dbReference type="RefSeq" id="XP_040778910.1">
    <property type="nucleotide sequence ID" value="XM_040925308.1"/>
</dbReference>
<dbReference type="OrthoDB" id="4757095at2759"/>
<comment type="caution">
    <text evidence="3">The sequence shown here is derived from an EMBL/GenBank/DDBJ whole genome shotgun (WGS) entry which is preliminary data.</text>
</comment>
<name>A0A9P4Y6P4_CRYP1</name>
<keyword evidence="4" id="KW-1185">Reference proteome</keyword>
<feature type="region of interest" description="Disordered" evidence="1">
    <location>
        <begin position="1"/>
        <end position="72"/>
    </location>
</feature>
<evidence type="ECO:0000259" key="2">
    <source>
        <dbReference type="Pfam" id="PF24864"/>
    </source>
</evidence>
<feature type="domain" description="DUF7730" evidence="2">
    <location>
        <begin position="72"/>
        <end position="118"/>
    </location>
</feature>
<accession>A0A9P4Y6P4</accession>
<dbReference type="Pfam" id="PF24864">
    <property type="entry name" value="DUF7730"/>
    <property type="match status" value="1"/>
</dbReference>
<evidence type="ECO:0000313" key="4">
    <source>
        <dbReference type="Proteomes" id="UP000803844"/>
    </source>
</evidence>
<evidence type="ECO:0000313" key="3">
    <source>
        <dbReference type="EMBL" id="KAF3767949.1"/>
    </source>
</evidence>
<organism evidence="3 4">
    <name type="scientific">Cryphonectria parasitica (strain ATCC 38755 / EP155)</name>
    <dbReference type="NCBI Taxonomy" id="660469"/>
    <lineage>
        <taxon>Eukaryota</taxon>
        <taxon>Fungi</taxon>
        <taxon>Dikarya</taxon>
        <taxon>Ascomycota</taxon>
        <taxon>Pezizomycotina</taxon>
        <taxon>Sordariomycetes</taxon>
        <taxon>Sordariomycetidae</taxon>
        <taxon>Diaporthales</taxon>
        <taxon>Cryphonectriaceae</taxon>
        <taxon>Cryphonectria-Endothia species complex</taxon>
        <taxon>Cryphonectria</taxon>
    </lineage>
</organism>
<sequence length="375" mass="43492">MRARLRKASCLNDDSYDDTEHHKGGEPQPRPPTTSSIPNDGPSPPELSEDMNEGVMVQQQQHREDEDDEASKQIQSRFFARLPLEIRRLIYNELFRATNPLMKMHLHSSYHGAQLTMTPCLYTPKAMFSTLDDERDPMQTEPWPGWKGRIQPPRWFWYAWGLRLKWRGHWKCQAAEMMQWKAQGDGSCVDLRKGGRASGLMGVFLCCTRMYAEAIECLFESTELIFTASEDAYRFFVQNPHSHTSKIRRLDFAFDHFKDHLFLQRIETQHPRLLVGGGGDGDGRLPTAPVSWELWRPLLASVRSGTPELRRFRIYLSPPSPRCDDLVRLLDEWEAEGYGWVTEQADGVIYYEMRKKALREYTRFGGTAVMDERPS</sequence>
<dbReference type="InterPro" id="IPR038883">
    <property type="entry name" value="AN11006-like"/>
</dbReference>
<dbReference type="PANTHER" id="PTHR42085">
    <property type="entry name" value="F-BOX DOMAIN-CONTAINING PROTEIN"/>
    <property type="match status" value="1"/>
</dbReference>
<dbReference type="Proteomes" id="UP000803844">
    <property type="component" value="Unassembled WGS sequence"/>
</dbReference>
<evidence type="ECO:0000256" key="1">
    <source>
        <dbReference type="SAM" id="MobiDB-lite"/>
    </source>
</evidence>
<protein>
    <recommendedName>
        <fullName evidence="2">DUF7730 domain-containing protein</fullName>
    </recommendedName>
</protein>
<proteinExistence type="predicted"/>
<dbReference type="AlphaFoldDB" id="A0A9P4Y6P4"/>
<gene>
    <name evidence="3" type="ORF">M406DRAFT_70053</name>
</gene>
<dbReference type="EMBL" id="MU032346">
    <property type="protein sequence ID" value="KAF3767949.1"/>
    <property type="molecule type" value="Genomic_DNA"/>
</dbReference>